<dbReference type="InterPro" id="IPR029045">
    <property type="entry name" value="ClpP/crotonase-like_dom_sf"/>
</dbReference>
<comment type="similarity">
    <text evidence="1">Belongs to the enoyl-CoA hydratase/isomerase family.</text>
</comment>
<dbReference type="Gene3D" id="3.90.226.10">
    <property type="entry name" value="2-enoyl-CoA Hydratase, Chain A, domain 1"/>
    <property type="match status" value="1"/>
</dbReference>
<gene>
    <name evidence="3" type="ORF">JZM24_09770</name>
</gene>
<name>A0ABS5YBE7_9GAMM</name>
<evidence type="ECO:0000313" key="4">
    <source>
        <dbReference type="Proteomes" id="UP000811282"/>
    </source>
</evidence>
<feature type="domain" description="Enoyl-CoA hydratase/isomerase" evidence="2">
    <location>
        <begin position="16"/>
        <end position="76"/>
    </location>
</feature>
<dbReference type="PANTHER" id="PTHR11941:SF54">
    <property type="entry name" value="ENOYL-COA HYDRATASE, MITOCHONDRIAL"/>
    <property type="match status" value="1"/>
</dbReference>
<organism evidence="3 4">
    <name type="scientific">Candidatus Sodalis endolongispinus</name>
    <dbReference type="NCBI Taxonomy" id="2812662"/>
    <lineage>
        <taxon>Bacteria</taxon>
        <taxon>Pseudomonadati</taxon>
        <taxon>Pseudomonadota</taxon>
        <taxon>Gammaproteobacteria</taxon>
        <taxon>Enterobacterales</taxon>
        <taxon>Bruguierivoracaceae</taxon>
        <taxon>Sodalis</taxon>
    </lineage>
</organism>
<dbReference type="Pfam" id="PF16113">
    <property type="entry name" value="ECH_2"/>
    <property type="match status" value="1"/>
</dbReference>
<dbReference type="PANTHER" id="PTHR11941">
    <property type="entry name" value="ENOYL-COA HYDRATASE-RELATED"/>
    <property type="match status" value="1"/>
</dbReference>
<protein>
    <submittedName>
        <fullName evidence="3">Enoyl-CoA hydratase/isomerase family protein</fullName>
    </submittedName>
</protein>
<proteinExistence type="inferred from homology"/>
<sequence length="96" mass="10788">MAQHHEIELRVEQGIARFTLNKPATHNALTLDMLRALDEGLAQLEGLAEIRRIVIGSASGRFFCSGADIKEWGDIDPAQMGSRFIRAGNRVFRRIR</sequence>
<comment type="caution">
    <text evidence="3">The sequence shown here is derived from an EMBL/GenBank/DDBJ whole genome shotgun (WGS) entry which is preliminary data.</text>
</comment>
<evidence type="ECO:0000313" key="3">
    <source>
        <dbReference type="EMBL" id="MBT9432340.1"/>
    </source>
</evidence>
<dbReference type="SUPFAM" id="SSF52096">
    <property type="entry name" value="ClpP/crotonase"/>
    <property type="match status" value="1"/>
</dbReference>
<evidence type="ECO:0000259" key="2">
    <source>
        <dbReference type="Pfam" id="PF16113"/>
    </source>
</evidence>
<dbReference type="InterPro" id="IPR045004">
    <property type="entry name" value="ECH_dom"/>
</dbReference>
<dbReference type="Proteomes" id="UP000811282">
    <property type="component" value="Unassembled WGS sequence"/>
</dbReference>
<evidence type="ECO:0000256" key="1">
    <source>
        <dbReference type="ARBA" id="ARBA00005254"/>
    </source>
</evidence>
<dbReference type="EMBL" id="JAFJYC010000001">
    <property type="protein sequence ID" value="MBT9432340.1"/>
    <property type="molecule type" value="Genomic_DNA"/>
</dbReference>
<reference evidence="3 4" key="1">
    <citation type="journal article" date="2021" name="Genome Biol. Evol.">
        <title>The evolution of interdependence in a four-way mealybug symbiosis.</title>
        <authorList>
            <person name="Garber A.I."/>
            <person name="Kupper M."/>
            <person name="Laetsch D.R."/>
            <person name="Weldon S.R."/>
            <person name="Ladinsky M.S."/>
            <person name="Bjorkman P.J."/>
            <person name="McCutcheon J.P."/>
        </authorList>
    </citation>
    <scope>NUCLEOTIDE SEQUENCE [LARGE SCALE GENOMIC DNA]</scope>
    <source>
        <strain evidence="3">SOD</strain>
    </source>
</reference>
<dbReference type="CDD" id="cd06558">
    <property type="entry name" value="crotonase-like"/>
    <property type="match status" value="1"/>
</dbReference>
<accession>A0ABS5YBE7</accession>
<keyword evidence="4" id="KW-1185">Reference proteome</keyword>